<dbReference type="EMBL" id="AY119513">
    <property type="protein sequence ID" value="AAM50167.1"/>
    <property type="molecule type" value="mRNA"/>
</dbReference>
<evidence type="ECO:0000313" key="1">
    <source>
        <dbReference type="EMBL" id="AAM50167.1"/>
    </source>
</evidence>
<dbReference type="GO" id="GO:0005615">
    <property type="term" value="C:extracellular space"/>
    <property type="evidence" value="ECO:0000255"/>
    <property type="project" value="FlyBase"/>
</dbReference>
<sequence length="62" mass="6784">MSSKLAIAVAIIWCPRRSAGSPRICDAPFRNAVPSWCARSPRATTSSLDSWLLSIIIEKHTS</sequence>
<reference evidence="1" key="1">
    <citation type="submission" date="2002-06" db="EMBL/GenBank/DDBJ databases">
        <authorList>
            <person name="Stapleton M."/>
            <person name="Brokstein P."/>
            <person name="Hong L."/>
            <person name="Agbayani A."/>
            <person name="Carlson J."/>
            <person name="Champe M."/>
            <person name="Chavez C."/>
            <person name="Dorsett V."/>
            <person name="Dresnek D."/>
            <person name="Farfan D."/>
            <person name="Frise E."/>
            <person name="George R."/>
            <person name="Gonzalez M."/>
            <person name="Guarin H."/>
            <person name="Kronmiller B."/>
            <person name="Li P."/>
            <person name="Liao G."/>
            <person name="Miranda A."/>
            <person name="Mungall C.J."/>
            <person name="Nunoo J."/>
            <person name="Pacleb J."/>
            <person name="Paragas V."/>
            <person name="Park S."/>
            <person name="Patel S."/>
            <person name="Phouanenavong S."/>
            <person name="Wan K."/>
            <person name="Yu C."/>
            <person name="Lewis S.E."/>
            <person name="Rubin G.M."/>
            <person name="Celniker S."/>
        </authorList>
    </citation>
    <scope>NUCLEOTIDE SEQUENCE</scope>
    <source>
        <strain evidence="1">Berkeley</strain>
    </source>
</reference>
<dbReference type="OrthoDB" id="6761907at2759"/>
<protein>
    <submittedName>
        <fullName evidence="1">GH13342p</fullName>
    </submittedName>
</protein>
<dbReference type="AGR" id="FB:FBgn0030271"/>
<organism evidence="1">
    <name type="scientific">Drosophila melanogaster</name>
    <name type="common">Fruit fly</name>
    <dbReference type="NCBI Taxonomy" id="7227"/>
    <lineage>
        <taxon>Eukaryota</taxon>
        <taxon>Metazoa</taxon>
        <taxon>Ecdysozoa</taxon>
        <taxon>Arthropoda</taxon>
        <taxon>Hexapoda</taxon>
        <taxon>Insecta</taxon>
        <taxon>Pterygota</taxon>
        <taxon>Neoptera</taxon>
        <taxon>Endopterygota</taxon>
        <taxon>Diptera</taxon>
        <taxon>Brachycera</taxon>
        <taxon>Muscomorpha</taxon>
        <taxon>Ephydroidea</taxon>
        <taxon>Drosophilidae</taxon>
        <taxon>Drosophila</taxon>
        <taxon>Sophophora</taxon>
    </lineage>
</organism>
<name>Q8MRN2_DROME</name>
<proteinExistence type="evidence at transcript level"/>
<gene>
    <name evidence="2" type="ORF">CG15202</name>
</gene>
<accession>Q8MRN2</accession>
<evidence type="ECO:0000313" key="2">
    <source>
        <dbReference type="FlyBase" id="FBgn0030271"/>
    </source>
</evidence>
<dbReference type="AlphaFoldDB" id="Q8MRN2"/>
<dbReference type="FlyBase" id="FBgn0030271">
    <property type="gene designation" value="CG15202"/>
</dbReference>